<dbReference type="GO" id="GO:0006302">
    <property type="term" value="P:double-strand break repair"/>
    <property type="evidence" value="ECO:0007669"/>
    <property type="project" value="TreeGrafter"/>
</dbReference>
<evidence type="ECO:0000256" key="1">
    <source>
        <dbReference type="ARBA" id="ARBA00022741"/>
    </source>
</evidence>
<evidence type="ECO:0000256" key="2">
    <source>
        <dbReference type="ARBA" id="ARBA00022840"/>
    </source>
</evidence>
<dbReference type="GO" id="GO:0006270">
    <property type="term" value="P:DNA replication initiation"/>
    <property type="evidence" value="ECO:0007669"/>
    <property type="project" value="TreeGrafter"/>
</dbReference>
<protein>
    <submittedName>
        <fullName evidence="5">Primosomal protein N</fullName>
        <ecNumber evidence="5">3.6.4.-</ecNumber>
    </submittedName>
</protein>
<sequence length="612" mass="66842">MNRVGAHCYCSVIVPGPWWNPLTYELQSPLPRGSRLKIPVGRGTRFGIADSFFPTPPEKGTFNIRQGKHLSDNSPLLTEKTLDLIKWTGKTFLCGSGEVLKVSVPSSILSFPGPLVDFDSLDGENQQTSGQYEENFLYECKTFSRWKKIVELLEKGDSFIALFPEQALAASFFALLPPAMQKSALLWPSTGGKKLQDAWIAARKGSVPGIVGGPGAVFAPLPGVRSIIVDEESSGAYRTYRHPFLNMRTVAARKALLEKASLTLSGRLPSSRVYLRGKPRCTELPPRENVKLVDLKSSFSSEFQGIAGSLPLSAALFSETARVLSMGKVALWLLDRKGYAGEVACEECGKPILCSSCGRVMAWEEQRRRLRCSSCGKVSPLPETCPSCRGVLLSGKRPGLEALLPVARATAPDEKTVLIWDGTKPCGKKAARGLTKDLSGGGIVLGTRSALTVCDLADVGFAAWVDADSEVRSVAFQAKFTAFSMMWESLWRGNSGGGRTVLLQSRRPGFGWQKGMVLGWDHFWNEELRERKELDLPPFSFLLEIKSPSLGLKESIMAQLEKIGLYPMDPGEPPLVFWVTTPSPASVQNVLAPFFSIGNSSTGFPEITVWID</sequence>
<feature type="domain" description="Primosomal protein N' 3' DNA-binding" evidence="4">
    <location>
        <begin position="11"/>
        <end position="105"/>
    </location>
</feature>
<name>A0A644XUE2_9ZZZZ</name>
<dbReference type="GO" id="GO:0003677">
    <property type="term" value="F:DNA binding"/>
    <property type="evidence" value="ECO:0007669"/>
    <property type="project" value="UniProtKB-KW"/>
</dbReference>
<keyword evidence="1" id="KW-0547">Nucleotide-binding</keyword>
<dbReference type="InterPro" id="IPR027417">
    <property type="entry name" value="P-loop_NTPase"/>
</dbReference>
<dbReference type="EC" id="3.6.4.-" evidence="5"/>
<comment type="caution">
    <text evidence="5">The sequence shown here is derived from an EMBL/GenBank/DDBJ whole genome shotgun (WGS) entry which is preliminary data.</text>
</comment>
<evidence type="ECO:0000259" key="4">
    <source>
        <dbReference type="Pfam" id="PF17764"/>
    </source>
</evidence>
<dbReference type="Gene3D" id="3.40.50.300">
    <property type="entry name" value="P-loop containing nucleotide triphosphate hydrolases"/>
    <property type="match status" value="1"/>
</dbReference>
<gene>
    <name evidence="5" type="primary">priA_21</name>
    <name evidence="5" type="ORF">SDC9_64133</name>
</gene>
<organism evidence="5">
    <name type="scientific">bioreactor metagenome</name>
    <dbReference type="NCBI Taxonomy" id="1076179"/>
    <lineage>
        <taxon>unclassified sequences</taxon>
        <taxon>metagenomes</taxon>
        <taxon>ecological metagenomes</taxon>
    </lineage>
</organism>
<dbReference type="PANTHER" id="PTHR30580:SF0">
    <property type="entry name" value="PRIMOSOMAL PROTEIN N"/>
    <property type="match status" value="1"/>
</dbReference>
<dbReference type="InterPro" id="IPR042115">
    <property type="entry name" value="PriA_3primeBD_sf"/>
</dbReference>
<dbReference type="Gene3D" id="3.40.1440.60">
    <property type="entry name" value="PriA, 3(prime) DNA-binding domain"/>
    <property type="match status" value="1"/>
</dbReference>
<proteinExistence type="predicted"/>
<dbReference type="Pfam" id="PF17764">
    <property type="entry name" value="PriA_3primeBD"/>
    <property type="match status" value="1"/>
</dbReference>
<reference evidence="5" key="1">
    <citation type="submission" date="2019-08" db="EMBL/GenBank/DDBJ databases">
        <authorList>
            <person name="Kucharzyk K."/>
            <person name="Murdoch R.W."/>
            <person name="Higgins S."/>
            <person name="Loffler F."/>
        </authorList>
    </citation>
    <scope>NUCLEOTIDE SEQUENCE</scope>
</reference>
<evidence type="ECO:0000313" key="5">
    <source>
        <dbReference type="EMBL" id="MPM17734.1"/>
    </source>
</evidence>
<dbReference type="InterPro" id="IPR041222">
    <property type="entry name" value="PriA_3primeBD"/>
</dbReference>
<dbReference type="GO" id="GO:0016787">
    <property type="term" value="F:hydrolase activity"/>
    <property type="evidence" value="ECO:0007669"/>
    <property type="project" value="UniProtKB-KW"/>
</dbReference>
<accession>A0A644XUE2</accession>
<evidence type="ECO:0000256" key="3">
    <source>
        <dbReference type="ARBA" id="ARBA00023125"/>
    </source>
</evidence>
<dbReference type="EMBL" id="VSSQ01002851">
    <property type="protein sequence ID" value="MPM17734.1"/>
    <property type="molecule type" value="Genomic_DNA"/>
</dbReference>
<dbReference type="GO" id="GO:0043138">
    <property type="term" value="F:3'-5' DNA helicase activity"/>
    <property type="evidence" value="ECO:0007669"/>
    <property type="project" value="TreeGrafter"/>
</dbReference>
<keyword evidence="5" id="KW-0378">Hydrolase</keyword>
<dbReference type="AlphaFoldDB" id="A0A644XUE2"/>
<dbReference type="PANTHER" id="PTHR30580">
    <property type="entry name" value="PRIMOSOMAL PROTEIN N"/>
    <property type="match status" value="1"/>
</dbReference>
<dbReference type="GO" id="GO:0006310">
    <property type="term" value="P:DNA recombination"/>
    <property type="evidence" value="ECO:0007669"/>
    <property type="project" value="TreeGrafter"/>
</dbReference>
<keyword evidence="3" id="KW-0238">DNA-binding</keyword>
<dbReference type="GO" id="GO:0005524">
    <property type="term" value="F:ATP binding"/>
    <property type="evidence" value="ECO:0007669"/>
    <property type="project" value="UniProtKB-KW"/>
</dbReference>
<keyword evidence="2" id="KW-0067">ATP-binding</keyword>